<accession>A0A511BBE0</accession>
<gene>
    <name evidence="1" type="ORF">GKA01_23280</name>
</gene>
<reference evidence="1 2" key="1">
    <citation type="submission" date="2019-07" db="EMBL/GenBank/DDBJ databases">
        <title>Whole genome shotgun sequence of Gluconobacter kanchanaburiensis NBRC 103587.</title>
        <authorList>
            <person name="Hosoyama A."/>
            <person name="Uohara A."/>
            <person name="Ohji S."/>
            <person name="Ichikawa N."/>
        </authorList>
    </citation>
    <scope>NUCLEOTIDE SEQUENCE [LARGE SCALE GENOMIC DNA]</scope>
    <source>
        <strain evidence="1 2">NBRC 103587</strain>
    </source>
</reference>
<proteinExistence type="predicted"/>
<evidence type="ECO:0000313" key="2">
    <source>
        <dbReference type="Proteomes" id="UP000321079"/>
    </source>
</evidence>
<dbReference type="RefSeq" id="WP_228120044.1">
    <property type="nucleotide sequence ID" value="NZ_BARK01000021.1"/>
</dbReference>
<protein>
    <submittedName>
        <fullName evidence="1">Uncharacterized protein</fullName>
    </submittedName>
</protein>
<dbReference type="EMBL" id="BJVA01000017">
    <property type="protein sequence ID" value="GEK97131.1"/>
    <property type="molecule type" value="Genomic_DNA"/>
</dbReference>
<organism evidence="1 2">
    <name type="scientific">Gluconobacter kanchanaburiensis NBRC 103587</name>
    <dbReference type="NCBI Taxonomy" id="1307948"/>
    <lineage>
        <taxon>Bacteria</taxon>
        <taxon>Pseudomonadati</taxon>
        <taxon>Pseudomonadota</taxon>
        <taxon>Alphaproteobacteria</taxon>
        <taxon>Acetobacterales</taxon>
        <taxon>Acetobacteraceae</taxon>
        <taxon>Gluconobacter</taxon>
    </lineage>
</organism>
<name>A0A511BBE0_9PROT</name>
<sequence>MREPRSAWRAWLLAALLSPPIMEPEHVERFGADTPMKCLGQPAELSGVCVFLAGD</sequence>
<dbReference type="AlphaFoldDB" id="A0A511BBE0"/>
<keyword evidence="2" id="KW-1185">Reference proteome</keyword>
<dbReference type="Proteomes" id="UP000321079">
    <property type="component" value="Unassembled WGS sequence"/>
</dbReference>
<evidence type="ECO:0000313" key="1">
    <source>
        <dbReference type="EMBL" id="GEK97131.1"/>
    </source>
</evidence>
<comment type="caution">
    <text evidence="1">The sequence shown here is derived from an EMBL/GenBank/DDBJ whole genome shotgun (WGS) entry which is preliminary data.</text>
</comment>